<dbReference type="AlphaFoldDB" id="A0A6G8F3S5"/>
<name>A0A6G8F3S5_9BACT</name>
<protein>
    <submittedName>
        <fullName evidence="3">DUF1016 domain-containing protein</fullName>
    </submittedName>
</protein>
<dbReference type="PANTHER" id="PTHR30547">
    <property type="entry name" value="UNCHARACTERIZED PROTEIN YHCG-RELATED"/>
    <property type="match status" value="1"/>
</dbReference>
<evidence type="ECO:0000313" key="3">
    <source>
        <dbReference type="EMBL" id="QIM10822.1"/>
    </source>
</evidence>
<organism evidence="3">
    <name type="scientific">uncultured Muribaculaceae bacterium</name>
    <dbReference type="NCBI Taxonomy" id="2301481"/>
    <lineage>
        <taxon>Bacteria</taxon>
        <taxon>Pseudomonadati</taxon>
        <taxon>Bacteroidota</taxon>
        <taxon>Bacteroidia</taxon>
        <taxon>Bacteroidales</taxon>
        <taxon>Muribaculaceae</taxon>
        <taxon>environmental samples</taxon>
    </lineage>
</organism>
<feature type="domain" description="YhcG PDDEXK nuclease" evidence="1">
    <location>
        <begin position="208"/>
        <end position="360"/>
    </location>
</feature>
<dbReference type="InterPro" id="IPR009362">
    <property type="entry name" value="YhcG_C"/>
</dbReference>
<reference evidence="3" key="1">
    <citation type="journal article" date="2020" name="J. ISSAAS">
        <title>Lactobacilli and other gastrointestinal microbiota of Peromyscus leucopus, reservoir host for agents of Lyme disease and other zoonoses in North America.</title>
        <authorList>
            <person name="Milovic A."/>
            <person name="Bassam K."/>
            <person name="Shao H."/>
            <person name="Chatzistamou I."/>
            <person name="Tufts D.M."/>
            <person name="Diuk-Wasser M."/>
            <person name="Barbour A.G."/>
        </authorList>
    </citation>
    <scope>NUCLEOTIDE SEQUENCE</scope>
    <source>
        <strain evidence="3">LL71</strain>
    </source>
</reference>
<proteinExistence type="predicted"/>
<feature type="domain" description="YhcG N-terminal" evidence="2">
    <location>
        <begin position="50"/>
        <end position="183"/>
    </location>
</feature>
<dbReference type="InterPro" id="IPR011856">
    <property type="entry name" value="tRNA_endonuc-like_dom_sf"/>
</dbReference>
<accession>A0A6G8F3S5</accession>
<dbReference type="InterPro" id="IPR041527">
    <property type="entry name" value="YhcG_N"/>
</dbReference>
<evidence type="ECO:0000259" key="1">
    <source>
        <dbReference type="Pfam" id="PF06250"/>
    </source>
</evidence>
<dbReference type="Pfam" id="PF17761">
    <property type="entry name" value="DUF1016_N"/>
    <property type="match status" value="1"/>
</dbReference>
<dbReference type="Pfam" id="PF06250">
    <property type="entry name" value="YhcG_C"/>
    <property type="match status" value="1"/>
</dbReference>
<sequence length="369" mass="42758">MEMSKAFLINSAIAANPKLICKFVIVMKLTRKSTISSADDAGFENLVNRIISLVSKTKEHLMRQIDDTLVITNWHIGEYIVEFEQDGNARATYGDGLLRTLSKRLTLQLGKGYSRSNLQNMRRLYLCYPKCQTVSGKLSWSHWCELLELDDDLERQFYENECMAQQWGVRTLRRQINSGLFMRIAQSQDKKGVLELAEKGQIIRTAQDVVKDTFVLEFLGIPKEKRYTELSLEKALIENMQKFLLELGKGFAFIGEQYSMQIGNRHYRVDLVFYHAILKCYVLIDLKRAGVKHYDIGQMNMYLGYFANEVSQLDDNKPIGIVLCHSKNELVVEYATYGMDSNIFVSKYQLYLPNREELRRMVQSILETE</sequence>
<gene>
    <name evidence="3" type="ORF">Muribac1_0310</name>
</gene>
<dbReference type="EMBL" id="MT002444">
    <property type="protein sequence ID" value="QIM10822.1"/>
    <property type="molecule type" value="Genomic_DNA"/>
</dbReference>
<evidence type="ECO:0000259" key="2">
    <source>
        <dbReference type="Pfam" id="PF17761"/>
    </source>
</evidence>
<dbReference type="GO" id="GO:0003676">
    <property type="term" value="F:nucleic acid binding"/>
    <property type="evidence" value="ECO:0007669"/>
    <property type="project" value="InterPro"/>
</dbReference>
<dbReference type="Gene3D" id="3.40.1350.10">
    <property type="match status" value="1"/>
</dbReference>
<dbReference type="InterPro" id="IPR053148">
    <property type="entry name" value="PD-DEXK-like_domain"/>
</dbReference>
<dbReference type="PANTHER" id="PTHR30547:SF5">
    <property type="entry name" value="NUCLEASE YHCG-RELATED"/>
    <property type="match status" value="1"/>
</dbReference>